<evidence type="ECO:0000313" key="2">
    <source>
        <dbReference type="Proteomes" id="UP000585474"/>
    </source>
</evidence>
<dbReference type="AlphaFoldDB" id="A0A7J0DQC7"/>
<gene>
    <name evidence="1" type="ORF">Acr_00g0066560</name>
</gene>
<accession>A0A7J0DQC7</accession>
<proteinExistence type="predicted"/>
<sequence>MPKVVTDPSTALSLALPRSGMHSYETYPQDLNQVAQPSDCYNQSIEFGRPGEEKLQTTSFSPELLYVMQDMIKKEVRNYMSELHRNEM</sequence>
<comment type="caution">
    <text evidence="1">The sequence shown here is derived from an EMBL/GenBank/DDBJ whole genome shotgun (WGS) entry which is preliminary data.</text>
</comment>
<protein>
    <submittedName>
        <fullName evidence="1">Uncharacterized protein</fullName>
    </submittedName>
</protein>
<dbReference type="EMBL" id="BJWL01000339">
    <property type="protein sequence ID" value="GFS40075.1"/>
    <property type="molecule type" value="Genomic_DNA"/>
</dbReference>
<reference evidence="2" key="1">
    <citation type="submission" date="2019-07" db="EMBL/GenBank/DDBJ databases">
        <title>De Novo Assembly of kiwifruit Actinidia rufa.</title>
        <authorList>
            <person name="Sugita-Konishi S."/>
            <person name="Sato K."/>
            <person name="Mori E."/>
            <person name="Abe Y."/>
            <person name="Kisaki G."/>
            <person name="Hamano K."/>
            <person name="Suezawa K."/>
            <person name="Otani M."/>
            <person name="Fukuda T."/>
            <person name="Manabe T."/>
            <person name="Gomi K."/>
            <person name="Tabuchi M."/>
            <person name="Akimitsu K."/>
            <person name="Kataoka I."/>
        </authorList>
    </citation>
    <scope>NUCLEOTIDE SEQUENCE [LARGE SCALE GENOMIC DNA]</scope>
    <source>
        <strain evidence="2">cv. Fuchu</strain>
    </source>
</reference>
<keyword evidence="2" id="KW-1185">Reference proteome</keyword>
<dbReference type="Proteomes" id="UP000585474">
    <property type="component" value="Unassembled WGS sequence"/>
</dbReference>
<evidence type="ECO:0000313" key="1">
    <source>
        <dbReference type="EMBL" id="GFS40075.1"/>
    </source>
</evidence>
<name>A0A7J0DQC7_9ERIC</name>
<organism evidence="1 2">
    <name type="scientific">Actinidia rufa</name>
    <dbReference type="NCBI Taxonomy" id="165716"/>
    <lineage>
        <taxon>Eukaryota</taxon>
        <taxon>Viridiplantae</taxon>
        <taxon>Streptophyta</taxon>
        <taxon>Embryophyta</taxon>
        <taxon>Tracheophyta</taxon>
        <taxon>Spermatophyta</taxon>
        <taxon>Magnoliopsida</taxon>
        <taxon>eudicotyledons</taxon>
        <taxon>Gunneridae</taxon>
        <taxon>Pentapetalae</taxon>
        <taxon>asterids</taxon>
        <taxon>Ericales</taxon>
        <taxon>Actinidiaceae</taxon>
        <taxon>Actinidia</taxon>
    </lineage>
</organism>
<dbReference type="OrthoDB" id="2143914at2759"/>